<organism evidence="2 3">
    <name type="scientific">Longispora fulva</name>
    <dbReference type="NCBI Taxonomy" id="619741"/>
    <lineage>
        <taxon>Bacteria</taxon>
        <taxon>Bacillati</taxon>
        <taxon>Actinomycetota</taxon>
        <taxon>Actinomycetes</taxon>
        <taxon>Micromonosporales</taxon>
        <taxon>Micromonosporaceae</taxon>
        <taxon>Longispora</taxon>
    </lineage>
</organism>
<keyword evidence="3" id="KW-1185">Reference proteome</keyword>
<dbReference type="EMBL" id="JADOUF010000001">
    <property type="protein sequence ID" value="MBG6138909.1"/>
    <property type="molecule type" value="Genomic_DNA"/>
</dbReference>
<dbReference type="Proteomes" id="UP000622552">
    <property type="component" value="Unassembled WGS sequence"/>
</dbReference>
<reference evidence="2" key="1">
    <citation type="submission" date="2020-11" db="EMBL/GenBank/DDBJ databases">
        <title>Sequencing the genomes of 1000 actinobacteria strains.</title>
        <authorList>
            <person name="Klenk H.-P."/>
        </authorList>
    </citation>
    <scope>NUCLEOTIDE SEQUENCE</scope>
    <source>
        <strain evidence="2">DSM 45356</strain>
    </source>
</reference>
<proteinExistence type="predicted"/>
<evidence type="ECO:0000313" key="2">
    <source>
        <dbReference type="EMBL" id="MBG6138909.1"/>
    </source>
</evidence>
<protein>
    <recommendedName>
        <fullName evidence="4">DNRLRE domain-containing protein</fullName>
    </recommendedName>
</protein>
<evidence type="ECO:0000256" key="1">
    <source>
        <dbReference type="SAM" id="SignalP"/>
    </source>
</evidence>
<feature type="chain" id="PRO_5035305384" description="DNRLRE domain-containing protein" evidence="1">
    <location>
        <begin position="29"/>
        <end position="623"/>
    </location>
</feature>
<feature type="signal peptide" evidence="1">
    <location>
        <begin position="1"/>
        <end position="28"/>
    </location>
</feature>
<evidence type="ECO:0008006" key="4">
    <source>
        <dbReference type="Google" id="ProtNLM"/>
    </source>
</evidence>
<gene>
    <name evidence="2" type="ORF">IW245_005103</name>
</gene>
<accession>A0A8J7GH25</accession>
<name>A0A8J7GH25_9ACTN</name>
<sequence length="623" mass="65810">MRGGIAALAVTLGVTGLAVFGTAGAASAAPYYEYAPVTQSGYTDSKDPQATFDGASGQGMPIGGWTDAAGAVHKSRAYITFDLASFGSRKVSGATLYFREKNAADCSKRAIEIWRTKPIDANPSWFRSPVSMTKLDESLTPEYCPARFSSDVSAAVNDALATRQKKITIKIKVPDNLEGDVSYGRTVADPILSVKYNSLPVVDETHLFNGGRPCATKAPFPILGGFGNMLQAVGTDADAWDSLHHDFAVWPVDNPAARTEVGADYGRSGRVNTVNLPANVLVSGKTYAWQVRVSDGTDTSAWSKTCTFAYDNVAPATTPTVTSSNYPAGGEEWTPQGVPGEFTFSGGGDADVAGFEYTWGSIFGVPGCSYSGDAGQLECAADPFAGQGMVRATTPGGTAKVSLSPVGDGPQRLMVRSVDRAGNRSTGQAEYEVFVRGSEPQVTPVGTPEWGQQLTLKFAPRDGVVGVTSYEYQLNWGEARHVAAGPDGTATVSFLADNENGYTVAVRSHSANGFVSTQATWVHYFDPWPGVRSDVYQATGEPVGGVGVAGTFTFSRPAGWTAVKEYRYSVNGEAMITVPAGADGRATFTWTPTASGDTYFEVWAVRPDGTVSDYSNSYGFTVA</sequence>
<comment type="caution">
    <text evidence="2">The sequence shown here is derived from an EMBL/GenBank/DDBJ whole genome shotgun (WGS) entry which is preliminary data.</text>
</comment>
<dbReference type="AlphaFoldDB" id="A0A8J7GH25"/>
<keyword evidence="1" id="KW-0732">Signal</keyword>
<dbReference type="RefSeq" id="WP_197005616.1">
    <property type="nucleotide sequence ID" value="NZ_BONS01000009.1"/>
</dbReference>
<evidence type="ECO:0000313" key="3">
    <source>
        <dbReference type="Proteomes" id="UP000622552"/>
    </source>
</evidence>